<dbReference type="PANTHER" id="PTHR45953">
    <property type="entry name" value="IDURONATE 2-SULFATASE"/>
    <property type="match status" value="1"/>
</dbReference>
<evidence type="ECO:0000313" key="5">
    <source>
        <dbReference type="EMBL" id="NIJ44871.1"/>
    </source>
</evidence>
<evidence type="ECO:0000256" key="3">
    <source>
        <dbReference type="SAM" id="SignalP"/>
    </source>
</evidence>
<keyword evidence="3" id="KW-0732">Signal</keyword>
<evidence type="ECO:0000313" key="6">
    <source>
        <dbReference type="Proteomes" id="UP000745859"/>
    </source>
</evidence>
<dbReference type="Proteomes" id="UP000745859">
    <property type="component" value="Unassembled WGS sequence"/>
</dbReference>
<protein>
    <submittedName>
        <fullName evidence="5">Arylsulfatase A-like enzyme</fullName>
    </submittedName>
</protein>
<keyword evidence="2" id="KW-0378">Hydrolase</keyword>
<keyword evidence="1" id="KW-0479">Metal-binding</keyword>
<dbReference type="EMBL" id="JAASQL010000001">
    <property type="protein sequence ID" value="NIJ44871.1"/>
    <property type="molecule type" value="Genomic_DNA"/>
</dbReference>
<comment type="caution">
    <text evidence="5">The sequence shown here is derived from an EMBL/GenBank/DDBJ whole genome shotgun (WGS) entry which is preliminary data.</text>
</comment>
<keyword evidence="6" id="KW-1185">Reference proteome</keyword>
<organism evidence="5 6">
    <name type="scientific">Wenyingzhuangia heitensis</name>
    <dbReference type="NCBI Taxonomy" id="1487859"/>
    <lineage>
        <taxon>Bacteria</taxon>
        <taxon>Pseudomonadati</taxon>
        <taxon>Bacteroidota</taxon>
        <taxon>Flavobacteriia</taxon>
        <taxon>Flavobacteriales</taxon>
        <taxon>Flavobacteriaceae</taxon>
        <taxon>Wenyingzhuangia</taxon>
    </lineage>
</organism>
<gene>
    <name evidence="5" type="ORF">FHR24_001310</name>
</gene>
<dbReference type="SUPFAM" id="SSF53649">
    <property type="entry name" value="Alkaline phosphatase-like"/>
    <property type="match status" value="1"/>
</dbReference>
<dbReference type="InterPro" id="IPR017850">
    <property type="entry name" value="Alkaline_phosphatase_core_sf"/>
</dbReference>
<dbReference type="Gene3D" id="3.40.720.10">
    <property type="entry name" value="Alkaline Phosphatase, subunit A"/>
    <property type="match status" value="1"/>
</dbReference>
<evidence type="ECO:0000259" key="4">
    <source>
        <dbReference type="Pfam" id="PF00884"/>
    </source>
</evidence>
<feature type="domain" description="Sulfatase N-terminal" evidence="4">
    <location>
        <begin position="27"/>
        <end position="138"/>
    </location>
</feature>
<reference evidence="5 6" key="1">
    <citation type="submission" date="2020-03" db="EMBL/GenBank/DDBJ databases">
        <title>Genomic Encyclopedia of Type Strains, Phase IV (KMG-IV): sequencing the most valuable type-strain genomes for metagenomic binning, comparative biology and taxonomic classification.</title>
        <authorList>
            <person name="Goeker M."/>
        </authorList>
    </citation>
    <scope>NUCLEOTIDE SEQUENCE [LARGE SCALE GENOMIC DNA]</scope>
    <source>
        <strain evidence="5 6">DSM 101599</strain>
    </source>
</reference>
<accession>A0ABX0UBC7</accession>
<dbReference type="CDD" id="cd16153">
    <property type="entry name" value="sulfatase_like"/>
    <property type="match status" value="1"/>
</dbReference>
<dbReference type="RefSeq" id="WP_167185685.1">
    <property type="nucleotide sequence ID" value="NZ_JAASQL010000001.1"/>
</dbReference>
<dbReference type="InterPro" id="IPR000917">
    <property type="entry name" value="Sulfatase_N"/>
</dbReference>
<feature type="signal peptide" evidence="3">
    <location>
        <begin position="1"/>
        <end position="23"/>
    </location>
</feature>
<evidence type="ECO:0000256" key="1">
    <source>
        <dbReference type="ARBA" id="ARBA00022723"/>
    </source>
</evidence>
<dbReference type="Pfam" id="PF00884">
    <property type="entry name" value="Sulfatase"/>
    <property type="match status" value="2"/>
</dbReference>
<feature type="chain" id="PRO_5045146016" evidence="3">
    <location>
        <begin position="24"/>
        <end position="620"/>
    </location>
</feature>
<dbReference type="PANTHER" id="PTHR45953:SF1">
    <property type="entry name" value="IDURONATE 2-SULFATASE"/>
    <property type="match status" value="1"/>
</dbReference>
<name>A0ABX0UBC7_9FLAO</name>
<feature type="domain" description="Sulfatase N-terminal" evidence="4">
    <location>
        <begin position="278"/>
        <end position="462"/>
    </location>
</feature>
<evidence type="ECO:0000256" key="2">
    <source>
        <dbReference type="ARBA" id="ARBA00022801"/>
    </source>
</evidence>
<proteinExistence type="predicted"/>
<sequence length="620" mass="70349">MKIKSVLVFAAIAMLGSSKIMLAQQQPNILWVLTDDQRWDSIETFNEMLTGKKESKLGYVESPNVDALAALGTTFINTYCQAQGCAPSRASMHSGRYPFRSGIYQFEYFNNNTNNSYPFLPEEMVKLGYQTFHVGKLGVRIKTIKNGKAVSYPLYQNDVSFKTLADDMLPEWGKVSKLSEIDGVKLKKPLRNVTYLKDENGKVYYKSKELEEQNPQFVGMAKEAYDKYHIMYKHNNSKKDFETPFSKGILAGVSPQSAGKTRDGNYTTVFIDFLKNENKKFKAGRGSYDGIDTSKPLFAHIGYDFPHTPVLPPKSFRDRFHKKDYKMPVLTDSEFKKMAKAFQKRVKKSFSDDFTDEEKQKMVRDYYAFCAYGDDLIGQATKEFIEYSEQKNKEWLIVYVCGDHGWKLNDHGSIAKNTPWEIDSHNPIVVVSSDKKKFPAGKVVTDFTEFVDIAPTILNAGGANLKKESFNHLDGFDLQKVATEKIAARDYVLGESHHSIGPRAYIRTKEYALSLKTRPSSKRGVNMNWAMTASDKELDMSLYDAINDPDEINNLANNPKYKKVVAQLKEKLLAIVIGDGRAEINWGGDNYGKNTKAIGTDVYYNKPFAKGAHDYKLKLK</sequence>